<proteinExistence type="predicted"/>
<dbReference type="EMBL" id="JABWAB010000003">
    <property type="protein sequence ID" value="KAF6057628.1"/>
    <property type="molecule type" value="Genomic_DNA"/>
</dbReference>
<dbReference type="Proteomes" id="UP000590412">
    <property type="component" value="Unassembled WGS sequence"/>
</dbReference>
<accession>A0A8X7TDG8</accession>
<reference evidence="2" key="1">
    <citation type="submission" date="2020-03" db="EMBL/GenBank/DDBJ databases">
        <title>FDA dAtabase for Regulatory Grade micrObial Sequences (FDA-ARGOS): Supporting development and validation of Infectious Disease Dx tests.</title>
        <authorList>
            <person name="Campos J."/>
            <person name="Goldberg B."/>
            <person name="Tallon L."/>
            <person name="Sadzewicz L."/>
            <person name="Vavikolanu K."/>
            <person name="Mehta A."/>
            <person name="Aluvathingal J."/>
            <person name="Nadendla S."/>
            <person name="Nandy P."/>
            <person name="Geyer C."/>
            <person name="Yan Y."/>
            <person name="Sichtig H."/>
        </authorList>
    </citation>
    <scope>NUCLEOTIDE SEQUENCE [LARGE SCALE GENOMIC DNA]</scope>
    <source>
        <strain evidence="2">FDAARGOS_652</strain>
    </source>
</reference>
<evidence type="ECO:0000313" key="3">
    <source>
        <dbReference type="Proteomes" id="UP000590412"/>
    </source>
</evidence>
<dbReference type="EMBL" id="JABWAB010000003">
    <property type="protein sequence ID" value="KAF6057623.1"/>
    <property type="molecule type" value="Genomic_DNA"/>
</dbReference>
<evidence type="ECO:0000313" key="2">
    <source>
        <dbReference type="EMBL" id="KAF6057628.1"/>
    </source>
</evidence>
<protein>
    <submittedName>
        <fullName evidence="2">Uncharacterized protein</fullName>
    </submittedName>
</protein>
<evidence type="ECO:0000313" key="1">
    <source>
        <dbReference type="EMBL" id="KAF6057623.1"/>
    </source>
</evidence>
<dbReference type="OrthoDB" id="10282534at2759"/>
<dbReference type="AlphaFoldDB" id="A0A8X7TDG8"/>
<organism evidence="2 3">
    <name type="scientific">Candida parapsilosis</name>
    <name type="common">Yeast</name>
    <dbReference type="NCBI Taxonomy" id="5480"/>
    <lineage>
        <taxon>Eukaryota</taxon>
        <taxon>Fungi</taxon>
        <taxon>Dikarya</taxon>
        <taxon>Ascomycota</taxon>
        <taxon>Saccharomycotina</taxon>
        <taxon>Pichiomycetes</taxon>
        <taxon>Debaryomycetaceae</taxon>
        <taxon>Candida/Lodderomyces clade</taxon>
        <taxon>Candida</taxon>
    </lineage>
</organism>
<gene>
    <name evidence="1" type="ORF">FOB60_002178</name>
    <name evidence="2" type="ORF">FOB60_002183</name>
</gene>
<sequence>MDHFDTHNQEDIFQMDDEFEHDRYSQATDDSLLYQCPYCNENLKTFSSQHNCNTIPDLITKNNELIEINYRKWLVHFS</sequence>
<comment type="caution">
    <text evidence="2">The sequence shown here is derived from an EMBL/GenBank/DDBJ whole genome shotgun (WGS) entry which is preliminary data.</text>
</comment>
<name>A0A8X7TDG8_CANPA</name>